<dbReference type="InterPro" id="IPR050068">
    <property type="entry name" value="MurA_subfamily"/>
</dbReference>
<comment type="similarity">
    <text evidence="10 12">Belongs to the EPSP synthase family. MurA subfamily.</text>
</comment>
<feature type="binding site" evidence="12">
    <location>
        <begin position="22"/>
        <end position="23"/>
    </location>
    <ligand>
        <name>phosphoenolpyruvate</name>
        <dbReference type="ChEBI" id="CHEBI:58702"/>
    </ligand>
</feature>
<keyword evidence="4 12" id="KW-0132">Cell division</keyword>
<dbReference type="InterPro" id="IPR005750">
    <property type="entry name" value="UDP_GlcNAc_COvinyl_MurA"/>
</dbReference>
<evidence type="ECO:0000256" key="12">
    <source>
        <dbReference type="HAMAP-Rule" id="MF_00111"/>
    </source>
</evidence>
<evidence type="ECO:0000256" key="7">
    <source>
        <dbReference type="ARBA" id="ARBA00022984"/>
    </source>
</evidence>
<dbReference type="PANTHER" id="PTHR43783">
    <property type="entry name" value="UDP-N-ACETYLGLUCOSAMINE 1-CARBOXYVINYLTRANSFERASE"/>
    <property type="match status" value="1"/>
</dbReference>
<dbReference type="HAMAP" id="MF_00111">
    <property type="entry name" value="MurA"/>
    <property type="match status" value="1"/>
</dbReference>
<evidence type="ECO:0000256" key="2">
    <source>
        <dbReference type="ARBA" id="ARBA00004752"/>
    </source>
</evidence>
<keyword evidence="12" id="KW-0670">Pyruvate</keyword>
<organism evidence="14 15">
    <name type="scientific">Mobilitalea sibirica</name>
    <dbReference type="NCBI Taxonomy" id="1462919"/>
    <lineage>
        <taxon>Bacteria</taxon>
        <taxon>Bacillati</taxon>
        <taxon>Bacillota</taxon>
        <taxon>Clostridia</taxon>
        <taxon>Lachnospirales</taxon>
        <taxon>Lachnospiraceae</taxon>
        <taxon>Mobilitalea</taxon>
    </lineage>
</organism>
<evidence type="ECO:0000256" key="4">
    <source>
        <dbReference type="ARBA" id="ARBA00022618"/>
    </source>
</evidence>
<comment type="caution">
    <text evidence="14">The sequence shown here is derived from an EMBL/GenBank/DDBJ whole genome shotgun (WGS) entry which is preliminary data.</text>
</comment>
<dbReference type="NCBIfam" id="NF006873">
    <property type="entry name" value="PRK09369.1"/>
    <property type="match status" value="1"/>
</dbReference>
<dbReference type="RefSeq" id="WP_197661574.1">
    <property type="nucleotide sequence ID" value="NZ_JAEAGR010000010.1"/>
</dbReference>
<comment type="catalytic activity">
    <reaction evidence="11 12">
        <text>phosphoenolpyruvate + UDP-N-acetyl-alpha-D-glucosamine = UDP-N-acetyl-3-O-(1-carboxyvinyl)-alpha-D-glucosamine + phosphate</text>
        <dbReference type="Rhea" id="RHEA:18681"/>
        <dbReference type="ChEBI" id="CHEBI:43474"/>
        <dbReference type="ChEBI" id="CHEBI:57705"/>
        <dbReference type="ChEBI" id="CHEBI:58702"/>
        <dbReference type="ChEBI" id="CHEBI:68483"/>
        <dbReference type="EC" id="2.5.1.7"/>
    </reaction>
</comment>
<feature type="binding site" evidence="12">
    <location>
        <position position="330"/>
    </location>
    <ligand>
        <name>UDP-N-acetyl-alpha-D-glucosamine</name>
        <dbReference type="ChEBI" id="CHEBI:57705"/>
    </ligand>
</feature>
<feature type="domain" description="Enolpyruvate transferase" evidence="13">
    <location>
        <begin position="8"/>
        <end position="410"/>
    </location>
</feature>
<dbReference type="InterPro" id="IPR013792">
    <property type="entry name" value="RNA3'P_cycl/enolpyr_Trfase_a/b"/>
</dbReference>
<dbReference type="Gene3D" id="3.65.10.10">
    <property type="entry name" value="Enolpyruvate transferase domain"/>
    <property type="match status" value="2"/>
</dbReference>
<comment type="pathway">
    <text evidence="2 12">Cell wall biogenesis; peptidoglycan biosynthesis.</text>
</comment>
<dbReference type="GO" id="GO:0009252">
    <property type="term" value="P:peptidoglycan biosynthetic process"/>
    <property type="evidence" value="ECO:0007669"/>
    <property type="project" value="UniProtKB-UniRule"/>
</dbReference>
<evidence type="ECO:0000313" key="15">
    <source>
        <dbReference type="Proteomes" id="UP000623269"/>
    </source>
</evidence>
<dbReference type="GO" id="GO:0019277">
    <property type="term" value="P:UDP-N-acetylgalactosamine biosynthetic process"/>
    <property type="evidence" value="ECO:0007669"/>
    <property type="project" value="InterPro"/>
</dbReference>
<proteinExistence type="inferred from homology"/>
<evidence type="ECO:0000256" key="10">
    <source>
        <dbReference type="ARBA" id="ARBA00038367"/>
    </source>
</evidence>
<feature type="modified residue" description="2-(S-cysteinyl)pyruvic acid O-phosphothioketal" evidence="12">
    <location>
        <position position="116"/>
    </location>
</feature>
<feature type="binding site" evidence="12">
    <location>
        <position position="92"/>
    </location>
    <ligand>
        <name>UDP-N-acetyl-alpha-D-glucosamine</name>
        <dbReference type="ChEBI" id="CHEBI:57705"/>
    </ligand>
</feature>
<comment type="caution">
    <text evidence="12">Lacks conserved residue(s) required for the propagation of feature annotation.</text>
</comment>
<keyword evidence="6 12" id="KW-0133">Cell shape</keyword>
<dbReference type="NCBIfam" id="TIGR01072">
    <property type="entry name" value="murA"/>
    <property type="match status" value="1"/>
</dbReference>
<evidence type="ECO:0000256" key="11">
    <source>
        <dbReference type="ARBA" id="ARBA00047527"/>
    </source>
</evidence>
<reference evidence="14" key="1">
    <citation type="submission" date="2020-12" db="EMBL/GenBank/DDBJ databases">
        <title>M. sibirica DSM 26468T genome.</title>
        <authorList>
            <person name="Thieme N."/>
            <person name="Rettenmaier R."/>
            <person name="Zverlov V."/>
            <person name="Liebl W."/>
        </authorList>
    </citation>
    <scope>NUCLEOTIDE SEQUENCE</scope>
    <source>
        <strain evidence="14">DSM 26468</strain>
    </source>
</reference>
<dbReference type="EC" id="2.5.1.7" evidence="12"/>
<evidence type="ECO:0000256" key="8">
    <source>
        <dbReference type="ARBA" id="ARBA00023306"/>
    </source>
</evidence>
<dbReference type="GO" id="GO:0051301">
    <property type="term" value="P:cell division"/>
    <property type="evidence" value="ECO:0007669"/>
    <property type="project" value="UniProtKB-KW"/>
</dbReference>
<accession>A0A8J7KX57</accession>
<feature type="binding site" evidence="12">
    <location>
        <position position="308"/>
    </location>
    <ligand>
        <name>UDP-N-acetyl-alpha-D-glucosamine</name>
        <dbReference type="ChEBI" id="CHEBI:57705"/>
    </ligand>
</feature>
<dbReference type="UniPathway" id="UPA00219"/>
<dbReference type="SUPFAM" id="SSF55205">
    <property type="entry name" value="EPT/RTPC-like"/>
    <property type="match status" value="1"/>
</dbReference>
<dbReference type="PANTHER" id="PTHR43783:SF1">
    <property type="entry name" value="UDP-N-ACETYLGLUCOSAMINE 1-CARBOXYVINYLTRANSFERASE"/>
    <property type="match status" value="1"/>
</dbReference>
<keyword evidence="9 12" id="KW-0961">Cell wall biogenesis/degradation</keyword>
<keyword evidence="7 12" id="KW-0573">Peptidoglycan synthesis</keyword>
<keyword evidence="3 12" id="KW-0963">Cytoplasm</keyword>
<dbReference type="GO" id="GO:0005737">
    <property type="term" value="C:cytoplasm"/>
    <property type="evidence" value="ECO:0007669"/>
    <property type="project" value="UniProtKB-SubCell"/>
</dbReference>
<dbReference type="InterPro" id="IPR001986">
    <property type="entry name" value="Enolpyruvate_Tfrase_dom"/>
</dbReference>
<dbReference type="CDD" id="cd01555">
    <property type="entry name" value="UdpNAET"/>
    <property type="match status" value="1"/>
</dbReference>
<comment type="subcellular location">
    <subcellularLocation>
        <location evidence="1 12">Cytoplasm</location>
    </subcellularLocation>
</comment>
<feature type="active site" description="Proton donor" evidence="12">
    <location>
        <position position="116"/>
    </location>
</feature>
<evidence type="ECO:0000259" key="13">
    <source>
        <dbReference type="Pfam" id="PF00275"/>
    </source>
</evidence>
<evidence type="ECO:0000256" key="9">
    <source>
        <dbReference type="ARBA" id="ARBA00023316"/>
    </source>
</evidence>
<keyword evidence="15" id="KW-1185">Reference proteome</keyword>
<evidence type="ECO:0000313" key="14">
    <source>
        <dbReference type="EMBL" id="MBH1941367.1"/>
    </source>
</evidence>
<keyword evidence="5 12" id="KW-0808">Transferase</keyword>
<dbReference type="GO" id="GO:0071555">
    <property type="term" value="P:cell wall organization"/>
    <property type="evidence" value="ECO:0007669"/>
    <property type="project" value="UniProtKB-KW"/>
</dbReference>
<protein>
    <recommendedName>
        <fullName evidence="12">UDP-N-acetylglucosamine 1-carboxyvinyltransferase</fullName>
        <ecNumber evidence="12">2.5.1.7</ecNumber>
    </recommendedName>
    <alternativeName>
        <fullName evidence="12">Enoylpyruvate transferase</fullName>
    </alternativeName>
    <alternativeName>
        <fullName evidence="12">UDP-N-acetylglucosamine enolpyruvyl transferase</fullName>
        <shortName evidence="12">EPT</shortName>
    </alternativeName>
</protein>
<dbReference type="InterPro" id="IPR036968">
    <property type="entry name" value="Enolpyruvate_Tfrase_sf"/>
</dbReference>
<dbReference type="AlphaFoldDB" id="A0A8J7KX57"/>
<dbReference type="Proteomes" id="UP000623269">
    <property type="component" value="Unassembled WGS sequence"/>
</dbReference>
<dbReference type="Pfam" id="PF00275">
    <property type="entry name" value="EPSP_synthase"/>
    <property type="match status" value="1"/>
</dbReference>
<sequence>MSSIKVIGGEQLKGELRIQGSKNAALPVIAATILNKGITKLNHCPKILDVFHMIKILEELGCKAAWEGNTLYVDSTTILNTSVSEMSVSKMRSSILFLGALLGRCHEVTIAYPGGCSIGKRPIDYHLSAIKKMNVCQEFMGEEDNIIHCYTNEIIGNDIFLEFPSVGATQNVVLSAVLSEGVTRIFNAAREPEVTELCNYLVEAGARICGKGTAFLEVEGVKKLHDVEFTLSPDRIVAGTYMTAVAAICGDAYLLNTPTRQLDTVIRMLRKVGCNLECMDDQVHVFCRQRPLPIDTLITKPYPGFPTDMQSQMLTVLSMANGKSTIIEEIFESRFQNVKELKKMGAIIHLEDKGKKAVISGVEKLHGAVVDAHDLRGGAALVLAGLAAEGTTIVREATSIERGYEDICRDLSILGANIKFCSENAS</sequence>
<dbReference type="GO" id="GO:0008760">
    <property type="term" value="F:UDP-N-acetylglucosamine 1-carboxyvinyltransferase activity"/>
    <property type="evidence" value="ECO:0007669"/>
    <property type="project" value="UniProtKB-UniRule"/>
</dbReference>
<evidence type="ECO:0000256" key="1">
    <source>
        <dbReference type="ARBA" id="ARBA00004496"/>
    </source>
</evidence>
<comment type="function">
    <text evidence="12">Cell wall formation. Adds enolpyruvyl to UDP-N-acetylglucosamine.</text>
</comment>
<keyword evidence="8 12" id="KW-0131">Cell cycle</keyword>
<dbReference type="EMBL" id="JAEAGR010000010">
    <property type="protein sequence ID" value="MBH1941367.1"/>
    <property type="molecule type" value="Genomic_DNA"/>
</dbReference>
<gene>
    <name evidence="12 14" type="primary">murA</name>
    <name evidence="14" type="ORF">I5677_10730</name>
</gene>
<evidence type="ECO:0000256" key="3">
    <source>
        <dbReference type="ARBA" id="ARBA00022490"/>
    </source>
</evidence>
<dbReference type="GO" id="GO:0008360">
    <property type="term" value="P:regulation of cell shape"/>
    <property type="evidence" value="ECO:0007669"/>
    <property type="project" value="UniProtKB-KW"/>
</dbReference>
<evidence type="ECO:0000256" key="5">
    <source>
        <dbReference type="ARBA" id="ARBA00022679"/>
    </source>
</evidence>
<name>A0A8J7KX57_9FIRM</name>
<evidence type="ECO:0000256" key="6">
    <source>
        <dbReference type="ARBA" id="ARBA00022960"/>
    </source>
</evidence>